<keyword evidence="1" id="KW-0963">Cytoplasm</keyword>
<dbReference type="GO" id="GO:0008914">
    <property type="term" value="F:leucyl-tRNA--protein transferase activity"/>
    <property type="evidence" value="ECO:0007669"/>
    <property type="project" value="InterPro"/>
</dbReference>
<dbReference type="Pfam" id="PF03588">
    <property type="entry name" value="Leu_Phe_trans"/>
    <property type="match status" value="1"/>
</dbReference>
<evidence type="ECO:0000256" key="1">
    <source>
        <dbReference type="ARBA" id="ARBA00022490"/>
    </source>
</evidence>
<keyword evidence="3" id="KW-0012">Acyltransferase</keyword>
<dbReference type="RefSeq" id="WP_013450006.1">
    <property type="nucleotide sequence ID" value="NC_014755.1"/>
</dbReference>
<evidence type="ECO:0000256" key="3">
    <source>
        <dbReference type="ARBA" id="ARBA00023315"/>
    </source>
</evidence>
<dbReference type="InterPro" id="IPR004616">
    <property type="entry name" value="Leu/Phe-tRNA_Trfase"/>
</dbReference>
<sequence>MSTAQKKIPYITLENVIDSEVLNRYIYPNMSINYYWSDDFSPQIYIALAQAGFISVTHNHEGRLLLLPEMQTYYAVLDYENLRIGKRVAKLLCSNRYRLAVNTGFNEVLSSIQNAYEDCWMVGKYAELMKHLSQNSYENFELFSTELYDEDNGTLISGEIGYVTHNVYTSLSGFHNPSKRYNSWGTLQLVLLAQHLEGQGVRFWNLGHPHMEYKSDLGAKILNRADFIEKWKNNTSNSLD</sequence>
<protein>
    <recommendedName>
        <fullName evidence="6">Leucyl/phenylalanyl-tRNA--protein transferase</fullName>
    </recommendedName>
</protein>
<dbReference type="AlphaFoldDB" id="E4U3X9"/>
<keyword evidence="5" id="KW-1185">Reference proteome</keyword>
<keyword evidence="4" id="KW-0614">Plasmid</keyword>
<organism evidence="4 5">
    <name type="scientific">Sulfuricurvum kujiense (strain ATCC BAA-921 / DSM 16994 / JCM 11577 / YK-1)</name>
    <dbReference type="NCBI Taxonomy" id="709032"/>
    <lineage>
        <taxon>Bacteria</taxon>
        <taxon>Pseudomonadati</taxon>
        <taxon>Campylobacterota</taxon>
        <taxon>Epsilonproteobacteria</taxon>
        <taxon>Campylobacterales</taxon>
        <taxon>Sulfurimonadaceae</taxon>
        <taxon>Sulfuricurvum</taxon>
    </lineage>
</organism>
<gene>
    <name evidence="4" type="ordered locus">Sulku_2745</name>
</gene>
<evidence type="ECO:0000313" key="5">
    <source>
        <dbReference type="Proteomes" id="UP000008721"/>
    </source>
</evidence>
<dbReference type="EMBL" id="CP002357">
    <property type="protein sequence ID" value="ADR35395.1"/>
    <property type="molecule type" value="Genomic_DNA"/>
</dbReference>
<dbReference type="PANTHER" id="PTHR30098:SF2">
    <property type="entry name" value="LEUCYL_PHENYLALANYL-TRNA--PROTEIN TRANSFERASE"/>
    <property type="match status" value="1"/>
</dbReference>
<dbReference type="Gene3D" id="3.40.630.70">
    <property type="entry name" value="Leucyl/phenylalanyl-tRNA-protein transferase, C-terminal domain"/>
    <property type="match status" value="1"/>
</dbReference>
<dbReference type="GO" id="GO:0005737">
    <property type="term" value="C:cytoplasm"/>
    <property type="evidence" value="ECO:0007669"/>
    <property type="project" value="TreeGrafter"/>
</dbReference>
<dbReference type="SUPFAM" id="SSF55729">
    <property type="entry name" value="Acyl-CoA N-acyltransferases (Nat)"/>
    <property type="match status" value="1"/>
</dbReference>
<keyword evidence="2" id="KW-0808">Transferase</keyword>
<dbReference type="PANTHER" id="PTHR30098">
    <property type="entry name" value="LEUCYL/PHENYLALANYL-TRNA--PROTEIN TRANSFERASE"/>
    <property type="match status" value="1"/>
</dbReference>
<dbReference type="OrthoDB" id="570538at2"/>
<reference evidence="4 5" key="1">
    <citation type="journal article" date="2012" name="Stand. Genomic Sci.">
        <title>Complete genome sequence of the sulfur compounds oxidizing chemolithoautotroph Sulfuricurvum kujiense type strain (YK-1(T)).</title>
        <authorList>
            <person name="Han C."/>
            <person name="Kotsyurbenko O."/>
            <person name="Chertkov O."/>
            <person name="Held B."/>
            <person name="Lapidus A."/>
            <person name="Nolan M."/>
            <person name="Lucas S."/>
            <person name="Hammon N."/>
            <person name="Deshpande S."/>
            <person name="Cheng J.F."/>
            <person name="Tapia R."/>
            <person name="Goodwin L.A."/>
            <person name="Pitluck S."/>
            <person name="Liolios K."/>
            <person name="Pagani I."/>
            <person name="Ivanova N."/>
            <person name="Mavromatis K."/>
            <person name="Mikhailova N."/>
            <person name="Pati A."/>
            <person name="Chen A."/>
            <person name="Palaniappan K."/>
            <person name="Land M."/>
            <person name="Hauser L."/>
            <person name="Chang Y.J."/>
            <person name="Jeffries C.D."/>
            <person name="Brambilla E.M."/>
            <person name="Rohde M."/>
            <person name="Spring S."/>
            <person name="Sikorski J."/>
            <person name="Goker M."/>
            <person name="Woyke T."/>
            <person name="Bristow J."/>
            <person name="Eisen J.A."/>
            <person name="Markowitz V."/>
            <person name="Hugenholtz P."/>
            <person name="Kyrpides N.C."/>
            <person name="Klenk H.P."/>
            <person name="Detter J.C."/>
        </authorList>
    </citation>
    <scope>NUCLEOTIDE SEQUENCE [LARGE SCALE GENOMIC DNA]</scope>
    <source>
        <strain evidence="5">ATCC BAA-921 / DSM 16994 / JCM 11577 / YK-1</strain>
    </source>
</reference>
<name>E4U3X9_SULKY</name>
<dbReference type="InterPro" id="IPR016181">
    <property type="entry name" value="Acyl_CoA_acyltransferase"/>
</dbReference>
<dbReference type="GO" id="GO:0030163">
    <property type="term" value="P:protein catabolic process"/>
    <property type="evidence" value="ECO:0007669"/>
    <property type="project" value="InterPro"/>
</dbReference>
<dbReference type="InterPro" id="IPR042203">
    <property type="entry name" value="Leu/Phe-tRNA_Trfase_C"/>
</dbReference>
<geneLocation type="plasmid" evidence="4 5">
    <name>pSULKU02</name>
</geneLocation>
<accession>E4U3X9</accession>
<dbReference type="Proteomes" id="UP000008721">
    <property type="component" value="Plasmid pSULKU02"/>
</dbReference>
<evidence type="ECO:0000313" key="4">
    <source>
        <dbReference type="EMBL" id="ADR35395.1"/>
    </source>
</evidence>
<evidence type="ECO:0000256" key="2">
    <source>
        <dbReference type="ARBA" id="ARBA00022679"/>
    </source>
</evidence>
<proteinExistence type="predicted"/>
<evidence type="ECO:0008006" key="6">
    <source>
        <dbReference type="Google" id="ProtNLM"/>
    </source>
</evidence>
<dbReference type="KEGG" id="sku:Sulku_2745"/>
<dbReference type="HOGENOM" id="CLU_102198_0_0_7"/>